<name>A0ACB8I055_CITSI</name>
<keyword evidence="1" id="KW-0808">Transferase</keyword>
<keyword evidence="1" id="KW-0489">Methyltransferase</keyword>
<accession>A0ACB8I055</accession>
<keyword evidence="2" id="KW-1185">Reference proteome</keyword>
<evidence type="ECO:0000313" key="1">
    <source>
        <dbReference type="EMBL" id="KAH9679897.1"/>
    </source>
</evidence>
<sequence length="351" mass="40005">MTIDFPFEPVDGADSTGPFDQFAIEETMDLESYFTYIRSWSAYQTAKDKDVELLNENVMGSYFTYIRSWGVCTAKDKDVELLNENVMGSYFTYIRSWGCARARRPSYPAELFQFIASKTPHHDLVWDVGTGSGQAAKPLAKIYKNVIATDTSPKQLEFAIKLPNIRYQLTPPTMSITELEQNVATQSSVDLVTIAAALHWFDLPQFYKQVKWVLKKPNGVIAAWTYTMPEINESVGAVFKPFDTVDCEPFWEPQRKLVDNKYMSIDFPFEPVDGVDNTGPFDQFVLEKVMNLDNYFTFIRSCSGYQTAKDKGVELLTDNVIDKFKVAWNVDGQSQKVARFPIYLRIGQVGN</sequence>
<organism evidence="1 2">
    <name type="scientific">Citrus sinensis</name>
    <name type="common">Sweet orange</name>
    <name type="synonym">Citrus aurantium var. sinensis</name>
    <dbReference type="NCBI Taxonomy" id="2711"/>
    <lineage>
        <taxon>Eukaryota</taxon>
        <taxon>Viridiplantae</taxon>
        <taxon>Streptophyta</taxon>
        <taxon>Embryophyta</taxon>
        <taxon>Tracheophyta</taxon>
        <taxon>Spermatophyta</taxon>
        <taxon>Magnoliopsida</taxon>
        <taxon>eudicotyledons</taxon>
        <taxon>Gunneridae</taxon>
        <taxon>Pentapetalae</taxon>
        <taxon>rosids</taxon>
        <taxon>malvids</taxon>
        <taxon>Sapindales</taxon>
        <taxon>Rutaceae</taxon>
        <taxon>Aurantioideae</taxon>
        <taxon>Citrus</taxon>
    </lineage>
</organism>
<dbReference type="Proteomes" id="UP000829398">
    <property type="component" value="Chromosome 9"/>
</dbReference>
<protein>
    <submittedName>
        <fullName evidence="1">Methyltransferase 11 domain-containing protein</fullName>
    </submittedName>
</protein>
<gene>
    <name evidence="1" type="ORF">KPL71_026331</name>
</gene>
<comment type="caution">
    <text evidence="1">The sequence shown here is derived from an EMBL/GenBank/DDBJ whole genome shotgun (WGS) entry which is preliminary data.</text>
</comment>
<evidence type="ECO:0000313" key="2">
    <source>
        <dbReference type="Proteomes" id="UP000829398"/>
    </source>
</evidence>
<reference evidence="2" key="1">
    <citation type="journal article" date="2023" name="Hortic. Res.">
        <title>A chromosome-level phased genome enabling allele-level studies in sweet orange: a case study on citrus Huanglongbing tolerance.</title>
        <authorList>
            <person name="Wu B."/>
            <person name="Yu Q."/>
            <person name="Deng Z."/>
            <person name="Duan Y."/>
            <person name="Luo F."/>
            <person name="Gmitter F. Jr."/>
        </authorList>
    </citation>
    <scope>NUCLEOTIDE SEQUENCE [LARGE SCALE GENOMIC DNA]</scope>
    <source>
        <strain evidence="2">cv. Valencia</strain>
    </source>
</reference>
<proteinExistence type="predicted"/>
<dbReference type="EMBL" id="CM039178">
    <property type="protein sequence ID" value="KAH9679897.1"/>
    <property type="molecule type" value="Genomic_DNA"/>
</dbReference>